<feature type="transmembrane region" description="Helical" evidence="2">
    <location>
        <begin position="693"/>
        <end position="714"/>
    </location>
</feature>
<dbReference type="PROSITE" id="PS50011">
    <property type="entry name" value="PROTEIN_KINASE_DOM"/>
    <property type="match status" value="1"/>
</dbReference>
<name>A0A6C0CJS8_9ZZZZ</name>
<dbReference type="EMBL" id="MN739448">
    <property type="protein sequence ID" value="QHT05036.1"/>
    <property type="molecule type" value="Genomic_DNA"/>
</dbReference>
<dbReference type="SUPFAM" id="SSF56112">
    <property type="entry name" value="Protein kinase-like (PK-like)"/>
    <property type="match status" value="2"/>
</dbReference>
<feature type="domain" description="Protein kinase" evidence="3">
    <location>
        <begin position="521"/>
        <end position="755"/>
    </location>
</feature>
<accession>A0A6C0CJS8</accession>
<dbReference type="GO" id="GO:0005524">
    <property type="term" value="F:ATP binding"/>
    <property type="evidence" value="ECO:0007669"/>
    <property type="project" value="InterPro"/>
</dbReference>
<keyword evidence="2" id="KW-1133">Transmembrane helix</keyword>
<dbReference type="CDD" id="cd00180">
    <property type="entry name" value="PKc"/>
    <property type="match status" value="1"/>
</dbReference>
<organism evidence="4">
    <name type="scientific">viral metagenome</name>
    <dbReference type="NCBI Taxonomy" id="1070528"/>
    <lineage>
        <taxon>unclassified sequences</taxon>
        <taxon>metagenomes</taxon>
        <taxon>organismal metagenomes</taxon>
    </lineage>
</organism>
<dbReference type="SMART" id="SM00220">
    <property type="entry name" value="S_TKc"/>
    <property type="match status" value="1"/>
</dbReference>
<evidence type="ECO:0000259" key="3">
    <source>
        <dbReference type="PROSITE" id="PS50011"/>
    </source>
</evidence>
<dbReference type="Gene3D" id="1.10.510.10">
    <property type="entry name" value="Transferase(Phosphotransferase) domain 1"/>
    <property type="match status" value="2"/>
</dbReference>
<proteinExistence type="predicted"/>
<dbReference type="Pfam" id="PF00069">
    <property type="entry name" value="Pkinase"/>
    <property type="match status" value="1"/>
</dbReference>
<dbReference type="GO" id="GO:0005634">
    <property type="term" value="C:nucleus"/>
    <property type="evidence" value="ECO:0007669"/>
    <property type="project" value="TreeGrafter"/>
</dbReference>
<feature type="region of interest" description="Disordered" evidence="1">
    <location>
        <begin position="115"/>
        <end position="179"/>
    </location>
</feature>
<reference evidence="4" key="1">
    <citation type="journal article" date="2020" name="Nature">
        <title>Giant virus diversity and host interactions through global metagenomics.</title>
        <authorList>
            <person name="Schulz F."/>
            <person name="Roux S."/>
            <person name="Paez-Espino D."/>
            <person name="Jungbluth S."/>
            <person name="Walsh D.A."/>
            <person name="Denef V.J."/>
            <person name="McMahon K.D."/>
            <person name="Konstantinidis K.T."/>
            <person name="Eloe-Fadrosh E.A."/>
            <person name="Kyrpides N.C."/>
            <person name="Woyke T."/>
        </authorList>
    </citation>
    <scope>NUCLEOTIDE SEQUENCE</scope>
    <source>
        <strain evidence="4">GVMAG-M-3300021354-14</strain>
    </source>
</reference>
<sequence length="755" mass="87804">MEDKSEKRKIFLENIMAEKRLIGEQLPNYVPKYKRVYNKAKRFVKKYVMNGKTTPTSKQYTQLRNPHSKLKRLIDYQQELVFENRVPTNIHELDKSLLKPRAKLVKHVVDRGADVTEPEHIKPAIPGLRNPKRGTPVDSTGTSEAKTHTQPASMRDSTGKQPTLRRQSAEPAKPRPNEKLVELANNTLRRLRRSNLVMLRDIRSKTIEQLNTVAKFLIDNQNDKSQLTRRDLMLIEERDNLCTYTIGPFMIKFARKGSYELLEHEIYILSALNQARVPNIAIVVDHGKHGDVPYFCMPGLQTYKRLSDVYNFDFEYLPVLSQIETTLERLHSYEFAHYNLILRNIMFDETTQKVCIIDFSRACYRICMESDNSYVSENPASYPSYYMTHYRDKVATFDQGIKTDCYFLAVAALFIISKGSVDPTQDRTREAYFSNVKTFIQTCKNVEEITRIRKMFINSAIDQAETDYYIRTLTPDSSMELKLPSKSRSKSKSNNQNLEFDKAAGYIIEFNNNKFIEYARKTELRLIGQGTYGYIYKLGNLHVIKFPKIEYISALNREINIFKELNKLEHTNIIKATYWGKYNDIPFLVLPYLTDYVNLYTVAPMNIEYQYIYKQIVSALTHLHKNGFAHFDLSPNNVMYNKTTGHICIIDFGLSCMKACDGVVNNDLRDNPMVPPYWGTGRMTLERGQHVDYYFLGVLMVMMLSKGTITPYYITRDQYTKQVDNFKASYADKMWVRVITDLFSIGLEEVQPLIV</sequence>
<feature type="compositionally biased region" description="Polar residues" evidence="1">
    <location>
        <begin position="137"/>
        <end position="166"/>
    </location>
</feature>
<dbReference type="PANTHER" id="PTHR44167">
    <property type="entry name" value="OVARIAN-SPECIFIC SERINE/THREONINE-PROTEIN KINASE LOK-RELATED"/>
    <property type="match status" value="1"/>
</dbReference>
<dbReference type="GO" id="GO:0004674">
    <property type="term" value="F:protein serine/threonine kinase activity"/>
    <property type="evidence" value="ECO:0007669"/>
    <property type="project" value="TreeGrafter"/>
</dbReference>
<protein>
    <recommendedName>
        <fullName evidence="3">Protein kinase domain-containing protein</fullName>
    </recommendedName>
</protein>
<dbReference type="InterPro" id="IPR000719">
    <property type="entry name" value="Prot_kinase_dom"/>
</dbReference>
<keyword evidence="2" id="KW-0472">Membrane</keyword>
<evidence type="ECO:0000256" key="1">
    <source>
        <dbReference type="SAM" id="MobiDB-lite"/>
    </source>
</evidence>
<dbReference type="GO" id="GO:0044773">
    <property type="term" value="P:mitotic DNA damage checkpoint signaling"/>
    <property type="evidence" value="ECO:0007669"/>
    <property type="project" value="TreeGrafter"/>
</dbReference>
<keyword evidence="2" id="KW-0812">Transmembrane</keyword>
<dbReference type="PANTHER" id="PTHR44167:SF24">
    <property type="entry name" value="SERINE_THREONINE-PROTEIN KINASE CHK2"/>
    <property type="match status" value="1"/>
</dbReference>
<dbReference type="GO" id="GO:0005737">
    <property type="term" value="C:cytoplasm"/>
    <property type="evidence" value="ECO:0007669"/>
    <property type="project" value="TreeGrafter"/>
</dbReference>
<dbReference type="AlphaFoldDB" id="A0A6C0CJS8"/>
<evidence type="ECO:0000313" key="4">
    <source>
        <dbReference type="EMBL" id="QHT05036.1"/>
    </source>
</evidence>
<evidence type="ECO:0000256" key="2">
    <source>
        <dbReference type="SAM" id="Phobius"/>
    </source>
</evidence>
<dbReference type="InterPro" id="IPR011009">
    <property type="entry name" value="Kinase-like_dom_sf"/>
</dbReference>